<proteinExistence type="predicted"/>
<keyword evidence="2" id="KW-1185">Reference proteome</keyword>
<organism evidence="1 2">
    <name type="scientific">Necator americanus</name>
    <name type="common">Human hookworm</name>
    <dbReference type="NCBI Taxonomy" id="51031"/>
    <lineage>
        <taxon>Eukaryota</taxon>
        <taxon>Metazoa</taxon>
        <taxon>Ecdysozoa</taxon>
        <taxon>Nematoda</taxon>
        <taxon>Chromadorea</taxon>
        <taxon>Rhabditida</taxon>
        <taxon>Rhabditina</taxon>
        <taxon>Rhabditomorpha</taxon>
        <taxon>Strongyloidea</taxon>
        <taxon>Ancylostomatidae</taxon>
        <taxon>Bunostominae</taxon>
        <taxon>Necator</taxon>
    </lineage>
</organism>
<sequence>MSATDLISAIAERNKDPVINFFTSAGYLQNVNPHTHADRILDILLTPSTYTLDVELLPQLASQDHAIVHFETPVSMCVDWFTLFHQYSSCSDIHLRFRKNVYEGLAKFVPFRFPRAFCMDLPPQLKALISQRHKMKGNGRLPGLVDQTAVIYIRDAEKANSLALHFTNIYKYPKSLKPSVSETYDGVNCI</sequence>
<name>A0ABR1E2P0_NECAM</name>
<dbReference type="Proteomes" id="UP001303046">
    <property type="component" value="Unassembled WGS sequence"/>
</dbReference>
<comment type="caution">
    <text evidence="1">The sequence shown here is derived from an EMBL/GenBank/DDBJ whole genome shotgun (WGS) entry which is preliminary data.</text>
</comment>
<gene>
    <name evidence="1" type="primary">Necator_chrV.g19827</name>
    <name evidence="1" type="ORF">RB195_015035</name>
</gene>
<reference evidence="1 2" key="1">
    <citation type="submission" date="2023-08" db="EMBL/GenBank/DDBJ databases">
        <title>A Necator americanus chromosomal reference genome.</title>
        <authorList>
            <person name="Ilik V."/>
            <person name="Petrzelkova K.J."/>
            <person name="Pardy F."/>
            <person name="Fuh T."/>
            <person name="Niatou-Singa F.S."/>
            <person name="Gouil Q."/>
            <person name="Baker L."/>
            <person name="Ritchie M.E."/>
            <person name="Jex A.R."/>
            <person name="Gazzola D."/>
            <person name="Li H."/>
            <person name="Toshio Fujiwara R."/>
            <person name="Zhan B."/>
            <person name="Aroian R.V."/>
            <person name="Pafco B."/>
            <person name="Schwarz E.M."/>
        </authorList>
    </citation>
    <scope>NUCLEOTIDE SEQUENCE [LARGE SCALE GENOMIC DNA]</scope>
    <source>
        <strain evidence="1 2">Aroian</strain>
        <tissue evidence="1">Whole animal</tissue>
    </source>
</reference>
<protein>
    <recommendedName>
        <fullName evidence="3">Endonuclease/exonuclease/phosphatase domain-containing protein</fullName>
    </recommendedName>
</protein>
<evidence type="ECO:0000313" key="2">
    <source>
        <dbReference type="Proteomes" id="UP001303046"/>
    </source>
</evidence>
<evidence type="ECO:0000313" key="1">
    <source>
        <dbReference type="EMBL" id="KAK6756964.1"/>
    </source>
</evidence>
<dbReference type="EMBL" id="JAVFWL010000005">
    <property type="protein sequence ID" value="KAK6756964.1"/>
    <property type="molecule type" value="Genomic_DNA"/>
</dbReference>
<accession>A0ABR1E2P0</accession>
<evidence type="ECO:0008006" key="3">
    <source>
        <dbReference type="Google" id="ProtNLM"/>
    </source>
</evidence>